<feature type="domain" description="Rad50/SbcC-type AAA" evidence="2">
    <location>
        <begin position="8"/>
        <end position="333"/>
    </location>
</feature>
<dbReference type="OrthoDB" id="1698838at2"/>
<feature type="coiled-coil region" evidence="1">
    <location>
        <begin position="616"/>
        <end position="653"/>
    </location>
</feature>
<gene>
    <name evidence="3" type="ORF">EXN75_05315</name>
</gene>
<dbReference type="PANTHER" id="PTHR32114">
    <property type="entry name" value="ABC TRANSPORTER ABCH.3"/>
    <property type="match status" value="1"/>
</dbReference>
<dbReference type="PANTHER" id="PTHR32114:SF2">
    <property type="entry name" value="ABC TRANSPORTER ABCH.3"/>
    <property type="match status" value="1"/>
</dbReference>
<dbReference type="InterPro" id="IPR038729">
    <property type="entry name" value="Rad50/SbcC_AAA"/>
</dbReference>
<evidence type="ECO:0000256" key="1">
    <source>
        <dbReference type="SAM" id="Coils"/>
    </source>
</evidence>
<keyword evidence="4" id="KW-1185">Reference proteome</keyword>
<feature type="coiled-coil region" evidence="1">
    <location>
        <begin position="455"/>
        <end position="517"/>
    </location>
</feature>
<sequence>MKEIKLLSLELVNFKGISSIHLDFTDNTCVCGANGTGKTTVFDAFCWLLFGKDSHNRADSAFNIKTLDKDGNVIYNLEHSVIGVLSVDGRSLRLQRTYREVWVKPRGTTEKTLKNHETIFYINDVKCATKKEYDAEISGIIPEGVFKMITNPRCFPTLPAEKQKEMLMRMAGDVTDDEVAATKPEFAKLLAEMAGVPMERYLKEVAAKKKACKDVLAIIPSQIETAQNLKPASEDWADLDKQIQEKRKSVSKLDEKIKDRTKVTQDSFEAKNALVVQQNQKKADLTERTNKIRIEADNAHHKAVKEADDAYNAKINEYDKQITTIKNQMSQREGTLTATAGSAVTTADQEIEGVRKQINAKNQEIKALQSASNSQNTTQINLAGIIKKYTANIKVMEDSVQAKRNEYTEKAKEQLAFDPNDFICPTCKRPLDDDDCEAKRKELQKNFEDEKTKKLKEIQTAGKQMASQLAQLKQELDSYNTQLKQLNDSIAETQKELQDAQGDLLSLQQTLQEKIENRPAEPDYAKVLTSDKAYHDLSVLLATAVDNKSKVEKATIPDPIYSEIEAADQTCIDLKNSITELQNKIDNFKDADPVDTSDIEEQKKAINGEIEDLVKRMAKRDTIKKADDEIKKLEQKQDKNNQELAELEGIEYNALQFQKKKDSLLMERINGMFEIVSFSFVSNQLNGGEKLTCVCTVNGTPYPDVNHAGKINAGLDIINAICKSEGVCAPIFVDNAESINDVLPTVSQKVMLCVTRDSSLIIK</sequence>
<comment type="caution">
    <text evidence="3">The sequence shown here is derived from an EMBL/GenBank/DDBJ whole genome shotgun (WGS) entry which is preliminary data.</text>
</comment>
<evidence type="ECO:0000313" key="3">
    <source>
        <dbReference type="EMBL" id="TFH82755.1"/>
    </source>
</evidence>
<dbReference type="Gene3D" id="3.40.50.300">
    <property type="entry name" value="P-loop containing nucleotide triphosphate hydrolases"/>
    <property type="match status" value="1"/>
</dbReference>
<accession>A0A4Y8VQN5</accession>
<evidence type="ECO:0000259" key="2">
    <source>
        <dbReference type="Pfam" id="PF13476"/>
    </source>
</evidence>
<dbReference type="GeneID" id="302994714"/>
<protein>
    <recommendedName>
        <fullName evidence="2">Rad50/SbcC-type AAA domain-containing protein</fullName>
    </recommendedName>
</protein>
<reference evidence="3 4" key="1">
    <citation type="submission" date="2019-02" db="EMBL/GenBank/DDBJ databases">
        <title>Draft Genome Sequence of the Prevotella sp. BCRC 81118, Isolated from Human Feces.</title>
        <authorList>
            <person name="Huang C.-H."/>
        </authorList>
    </citation>
    <scope>NUCLEOTIDE SEQUENCE [LARGE SCALE GENOMIC DNA]</scope>
    <source>
        <strain evidence="3 4">BCRC 81118</strain>
    </source>
</reference>
<dbReference type="GO" id="GO:0016887">
    <property type="term" value="F:ATP hydrolysis activity"/>
    <property type="evidence" value="ECO:0007669"/>
    <property type="project" value="InterPro"/>
</dbReference>
<keyword evidence="1" id="KW-0175">Coiled coil</keyword>
<name>A0A4Y8VQN5_9BACT</name>
<dbReference type="SUPFAM" id="SSF52540">
    <property type="entry name" value="P-loop containing nucleoside triphosphate hydrolases"/>
    <property type="match status" value="1"/>
</dbReference>
<dbReference type="AlphaFoldDB" id="A0A4Y8VQN5"/>
<feature type="coiled-coil region" evidence="1">
    <location>
        <begin position="344"/>
        <end position="406"/>
    </location>
</feature>
<proteinExistence type="predicted"/>
<dbReference type="Pfam" id="PF13476">
    <property type="entry name" value="AAA_23"/>
    <property type="match status" value="1"/>
</dbReference>
<dbReference type="GO" id="GO:0006302">
    <property type="term" value="P:double-strand break repair"/>
    <property type="evidence" value="ECO:0007669"/>
    <property type="project" value="InterPro"/>
</dbReference>
<evidence type="ECO:0000313" key="4">
    <source>
        <dbReference type="Proteomes" id="UP000297872"/>
    </source>
</evidence>
<dbReference type="RefSeq" id="WP_134843036.1">
    <property type="nucleotide sequence ID" value="NZ_SGVY01000010.1"/>
</dbReference>
<feature type="coiled-coil region" evidence="1">
    <location>
        <begin position="564"/>
        <end position="591"/>
    </location>
</feature>
<dbReference type="EMBL" id="SGVY01000010">
    <property type="protein sequence ID" value="TFH82755.1"/>
    <property type="molecule type" value="Genomic_DNA"/>
</dbReference>
<dbReference type="Proteomes" id="UP000297872">
    <property type="component" value="Unassembled WGS sequence"/>
</dbReference>
<organism evidence="3 4">
    <name type="scientific">Segatella hominis</name>
    <dbReference type="NCBI Taxonomy" id="2518605"/>
    <lineage>
        <taxon>Bacteria</taxon>
        <taxon>Pseudomonadati</taxon>
        <taxon>Bacteroidota</taxon>
        <taxon>Bacteroidia</taxon>
        <taxon>Bacteroidales</taxon>
        <taxon>Prevotellaceae</taxon>
        <taxon>Segatella</taxon>
    </lineage>
</organism>
<dbReference type="InterPro" id="IPR027417">
    <property type="entry name" value="P-loop_NTPase"/>
</dbReference>